<organism evidence="1 2">
    <name type="scientific">Leptospira interrogans serovar Grippotyphosa str. LT2186</name>
    <dbReference type="NCBI Taxonomy" id="1001599"/>
    <lineage>
        <taxon>Bacteria</taxon>
        <taxon>Pseudomonadati</taxon>
        <taxon>Spirochaetota</taxon>
        <taxon>Spirochaetia</taxon>
        <taxon>Leptospirales</taxon>
        <taxon>Leptospiraceae</taxon>
        <taxon>Leptospira</taxon>
    </lineage>
</organism>
<dbReference type="AlphaFoldDB" id="M3I762"/>
<comment type="caution">
    <text evidence="1">The sequence shown here is derived from an EMBL/GenBank/DDBJ whole genome shotgun (WGS) entry which is preliminary data.</text>
</comment>
<dbReference type="Proteomes" id="UP000011776">
    <property type="component" value="Unassembled WGS sequence"/>
</dbReference>
<evidence type="ECO:0000313" key="1">
    <source>
        <dbReference type="EMBL" id="EMG11236.1"/>
    </source>
</evidence>
<dbReference type="GO" id="GO:0005886">
    <property type="term" value="C:plasma membrane"/>
    <property type="evidence" value="ECO:0007669"/>
    <property type="project" value="TreeGrafter"/>
</dbReference>
<dbReference type="Gene3D" id="3.30.70.1440">
    <property type="entry name" value="Multidrug efflux transporter AcrB pore domain"/>
    <property type="match status" value="1"/>
</dbReference>
<evidence type="ECO:0000313" key="2">
    <source>
        <dbReference type="Proteomes" id="UP000011776"/>
    </source>
</evidence>
<sequence length="154" mass="18051">MKEVTIDVIGDDLNKIDQITRKVSSIAQELLPNVRHVLLRYKPPREEVRVIIDKEKSESLGIRSQDIGRLLRYGIQGGVATKFIEEEREVDVRIRYDSNYRDQFTDLREYKIDTEKGKSVPLLEIASLTRDTTPVRIYRKIKEGFYRLVLELQT</sequence>
<dbReference type="GO" id="GO:0042910">
    <property type="term" value="F:xenobiotic transmembrane transporter activity"/>
    <property type="evidence" value="ECO:0007669"/>
    <property type="project" value="TreeGrafter"/>
</dbReference>
<dbReference type="InterPro" id="IPR027463">
    <property type="entry name" value="AcrB_DN_DC_subdom"/>
</dbReference>
<dbReference type="BioCyc" id="LINT1001599:G11K9-5121-MONOMER"/>
<dbReference type="EMBL" id="AFME02000179">
    <property type="protein sequence ID" value="EMG11236.1"/>
    <property type="molecule type" value="Genomic_DNA"/>
</dbReference>
<accession>M3I762</accession>
<protein>
    <submittedName>
        <fullName evidence="1">RND transporter, Hydrophobe/Amphiphile Efflux-1 (HAE1)/Heavy Metal Efflux (HME) family, permease protein</fullName>
    </submittedName>
</protein>
<proteinExistence type="predicted"/>
<reference evidence="1 2" key="1">
    <citation type="submission" date="2013-02" db="EMBL/GenBank/DDBJ databases">
        <authorList>
            <person name="Harkins D.M."/>
            <person name="Durkin A.S."/>
            <person name="Brinkac L.M."/>
            <person name="Haft D.H."/>
            <person name="Selengut J.D."/>
            <person name="Sanka R."/>
            <person name="DePew J."/>
            <person name="Purushe J."/>
            <person name="Tulsiani S.M."/>
            <person name="Graham G.C."/>
            <person name="Burns M.-A."/>
            <person name="Dohnt M.F."/>
            <person name="Smythe L.D."/>
            <person name="McKay D.B."/>
            <person name="Craig S.B."/>
            <person name="Vinetz J.M."/>
            <person name="Sutton G.G."/>
            <person name="Nierman W.C."/>
            <person name="Fouts D.E."/>
        </authorList>
    </citation>
    <scope>NUCLEOTIDE SEQUENCE [LARGE SCALE GENOMIC DNA]</scope>
    <source>
        <strain evidence="1 2">LT2186</strain>
    </source>
</reference>
<dbReference type="Gene3D" id="3.30.2090.10">
    <property type="entry name" value="Multidrug efflux transporter AcrB TolC docking domain, DN and DC subdomains"/>
    <property type="match status" value="1"/>
</dbReference>
<dbReference type="Pfam" id="PF00873">
    <property type="entry name" value="ACR_tran"/>
    <property type="match status" value="1"/>
</dbReference>
<dbReference type="PANTHER" id="PTHR32063">
    <property type="match status" value="1"/>
</dbReference>
<dbReference type="PANTHER" id="PTHR32063:SF0">
    <property type="entry name" value="SWARMING MOTILITY PROTEIN SWRC"/>
    <property type="match status" value="1"/>
</dbReference>
<name>M3I762_LEPIR</name>
<gene>
    <name evidence="1" type="ORF">LEP1GSC151_0356</name>
</gene>
<dbReference type="InterPro" id="IPR001036">
    <property type="entry name" value="Acrflvin-R"/>
</dbReference>
<dbReference type="SUPFAM" id="SSF82714">
    <property type="entry name" value="Multidrug efflux transporter AcrB TolC docking domain, DN and DC subdomains"/>
    <property type="match status" value="1"/>
</dbReference>